<reference evidence="4" key="1">
    <citation type="submission" date="2020-03" db="EMBL/GenBank/DDBJ databases">
        <authorList>
            <person name="Guo F."/>
        </authorList>
    </citation>
    <scope>NUCLEOTIDE SEQUENCE</scope>
    <source>
        <strain evidence="4">JCM 30134</strain>
    </source>
</reference>
<organism evidence="4 5">
    <name type="scientific">Pseudomaricurvus hydrocarbonicus</name>
    <dbReference type="NCBI Taxonomy" id="1470433"/>
    <lineage>
        <taxon>Bacteria</taxon>
        <taxon>Pseudomonadati</taxon>
        <taxon>Pseudomonadota</taxon>
        <taxon>Gammaproteobacteria</taxon>
        <taxon>Cellvibrionales</taxon>
        <taxon>Cellvibrionaceae</taxon>
        <taxon>Pseudomaricurvus</taxon>
    </lineage>
</organism>
<dbReference type="CDD" id="cd05233">
    <property type="entry name" value="SDR_c"/>
    <property type="match status" value="1"/>
</dbReference>
<dbReference type="PANTHER" id="PTHR42760">
    <property type="entry name" value="SHORT-CHAIN DEHYDROGENASES/REDUCTASES FAMILY MEMBER"/>
    <property type="match status" value="1"/>
</dbReference>
<dbReference type="NCBIfam" id="NF005909">
    <property type="entry name" value="PRK07890.1"/>
    <property type="match status" value="1"/>
</dbReference>
<dbReference type="GO" id="GO:0016616">
    <property type="term" value="F:oxidoreductase activity, acting on the CH-OH group of donors, NAD or NADP as acceptor"/>
    <property type="evidence" value="ECO:0007669"/>
    <property type="project" value="TreeGrafter"/>
</dbReference>
<dbReference type="EMBL" id="JAAONZ010000007">
    <property type="protein sequence ID" value="NHO66094.1"/>
    <property type="molecule type" value="Genomic_DNA"/>
</dbReference>
<evidence type="ECO:0000313" key="4">
    <source>
        <dbReference type="EMBL" id="NHO66094.1"/>
    </source>
</evidence>
<name>A0A9E5JVN8_9GAMM</name>
<dbReference type="Pfam" id="PF13561">
    <property type="entry name" value="adh_short_C2"/>
    <property type="match status" value="1"/>
</dbReference>
<keyword evidence="2" id="KW-0560">Oxidoreductase</keyword>
<dbReference type="PRINTS" id="PR00081">
    <property type="entry name" value="GDHRDH"/>
</dbReference>
<dbReference type="PANTHER" id="PTHR42760:SF133">
    <property type="entry name" value="3-OXOACYL-[ACYL-CARRIER-PROTEIN] REDUCTASE"/>
    <property type="match status" value="1"/>
</dbReference>
<proteinExistence type="inferred from homology"/>
<evidence type="ECO:0000256" key="1">
    <source>
        <dbReference type="ARBA" id="ARBA00006484"/>
    </source>
</evidence>
<keyword evidence="3" id="KW-0175">Coiled coil</keyword>
<accession>A0A9E5JVN8</accession>
<sequence length="267" mass="28520">MLLRNKVIIISGIGPGLGVKLALHAAQEGARGVVLAARTAAKLDAAEAQIRALNSDCQTLKVVTDICDRNQCDDLVKQTVDTFGRIDALINSAYYHGEFEAIEHADMELWRKVLDTNLIGTMNMTQAVIATMKAQQQGAIVMINTQATRQPAVLDIGGESGYAASKGGLAVASKYLARELGAYGIRVNNAHMGWMWGEPVKSYVQHTAAEQGIPEQNLIDALATNMALKRICTDDECARAALFLASDYASAITGASLDVNGGDFLPL</sequence>
<gene>
    <name evidence="4" type="ORF">G8770_11110</name>
</gene>
<dbReference type="PRINTS" id="PR00080">
    <property type="entry name" value="SDRFAMILY"/>
</dbReference>
<dbReference type="Proteomes" id="UP000787472">
    <property type="component" value="Unassembled WGS sequence"/>
</dbReference>
<comment type="caution">
    <text evidence="4">The sequence shown here is derived from an EMBL/GenBank/DDBJ whole genome shotgun (WGS) entry which is preliminary data.</text>
</comment>
<dbReference type="RefSeq" id="WP_167186586.1">
    <property type="nucleotide sequence ID" value="NZ_JAAONZ010000007.1"/>
</dbReference>
<comment type="similarity">
    <text evidence="1">Belongs to the short-chain dehydrogenases/reductases (SDR) family.</text>
</comment>
<dbReference type="InterPro" id="IPR002347">
    <property type="entry name" value="SDR_fam"/>
</dbReference>
<evidence type="ECO:0000313" key="5">
    <source>
        <dbReference type="Proteomes" id="UP000787472"/>
    </source>
</evidence>
<dbReference type="Gene3D" id="3.40.50.720">
    <property type="entry name" value="NAD(P)-binding Rossmann-like Domain"/>
    <property type="match status" value="1"/>
</dbReference>
<evidence type="ECO:0000256" key="3">
    <source>
        <dbReference type="SAM" id="Coils"/>
    </source>
</evidence>
<dbReference type="SUPFAM" id="SSF51735">
    <property type="entry name" value="NAD(P)-binding Rossmann-fold domains"/>
    <property type="match status" value="1"/>
</dbReference>
<dbReference type="InterPro" id="IPR036291">
    <property type="entry name" value="NAD(P)-bd_dom_sf"/>
</dbReference>
<protein>
    <submittedName>
        <fullName evidence="4">SDR family oxidoreductase</fullName>
    </submittedName>
</protein>
<evidence type="ECO:0000256" key="2">
    <source>
        <dbReference type="ARBA" id="ARBA00023002"/>
    </source>
</evidence>
<dbReference type="AlphaFoldDB" id="A0A9E5JVN8"/>
<feature type="coiled-coil region" evidence="3">
    <location>
        <begin position="36"/>
        <end position="63"/>
    </location>
</feature>
<keyword evidence="5" id="KW-1185">Reference proteome</keyword>